<protein>
    <recommendedName>
        <fullName evidence="4">O-antigen ligase domain-containing protein</fullName>
    </recommendedName>
</protein>
<dbReference type="KEGG" id="cuh:BJN34_20240"/>
<evidence type="ECO:0000313" key="3">
    <source>
        <dbReference type="Proteomes" id="UP000189627"/>
    </source>
</evidence>
<feature type="transmembrane region" description="Helical" evidence="1">
    <location>
        <begin position="50"/>
        <end position="70"/>
    </location>
</feature>
<evidence type="ECO:0000313" key="2">
    <source>
        <dbReference type="EMBL" id="AQV96208.1"/>
    </source>
</evidence>
<feature type="transmembrane region" description="Helical" evidence="1">
    <location>
        <begin position="366"/>
        <end position="384"/>
    </location>
</feature>
<feature type="transmembrane region" description="Helical" evidence="1">
    <location>
        <begin position="396"/>
        <end position="415"/>
    </location>
</feature>
<sequence length="445" mass="48711">MLSRSAVHLGPPVRSRARRYARTTFGTVFLMVFLVAVFEGAARKWISGSLSLPLVLLRDLLALYGIYHAMRYGGFTLARPAVRMLLLWTGVVCAWGLLQIIAGDGSLPIMLVGLRFWLLYVWFGSAAALLLDMQDVEAICKATLVLMVLMAPLVVLQHYLPAGSFLNRQVDGDEDKVFMMVEDIVRTTGTFSFTLGYTTFLAIATPMALQYVIGGSGKRHWLYAPVVLGSVLVSALVSGSRAAVLLLPAMFLAAVLCMLVFGRGVVKRRVLYWAGMAVLLGAVGMTVFSDSVQGTIQRFHDAAEYEDFGARVETIFLGEGEAYTNQSLLGAGLGRGSNLASYLERGQISFMLSETETARTIEEAGLLGYVFVALKLLICVIGIWRAIGVARRTGRCFAILLWLVGTLCLMSWSLIGQLTSNVLGFLFIGFTMAVTRLERRRGRAR</sequence>
<dbReference type="Proteomes" id="UP000189627">
    <property type="component" value="Chromosome 2"/>
</dbReference>
<feature type="transmembrane region" description="Helical" evidence="1">
    <location>
        <begin position="108"/>
        <end position="131"/>
    </location>
</feature>
<proteinExistence type="predicted"/>
<feature type="transmembrane region" description="Helical" evidence="1">
    <location>
        <begin position="270"/>
        <end position="288"/>
    </location>
</feature>
<organism evidence="2 3">
    <name type="scientific">Cupriavidus necator</name>
    <name type="common">Alcaligenes eutrophus</name>
    <name type="synonym">Ralstonia eutropha</name>
    <dbReference type="NCBI Taxonomy" id="106590"/>
    <lineage>
        <taxon>Bacteria</taxon>
        <taxon>Pseudomonadati</taxon>
        <taxon>Pseudomonadota</taxon>
        <taxon>Betaproteobacteria</taxon>
        <taxon>Burkholderiales</taxon>
        <taxon>Burkholderiaceae</taxon>
        <taxon>Cupriavidus</taxon>
    </lineage>
</organism>
<feature type="transmembrane region" description="Helical" evidence="1">
    <location>
        <begin position="421"/>
        <end position="437"/>
    </location>
</feature>
<dbReference type="RefSeq" id="WP_078198691.1">
    <property type="nucleotide sequence ID" value="NZ_CP017758.1"/>
</dbReference>
<feature type="transmembrane region" description="Helical" evidence="1">
    <location>
        <begin position="20"/>
        <end position="38"/>
    </location>
</feature>
<reference evidence="3" key="1">
    <citation type="submission" date="2017-02" db="EMBL/GenBank/DDBJ databases">
        <title>Complete genome sequence of Cupriavidus necator strain NH9, a 3-chlorobenzoate degrader.</title>
        <authorList>
            <person name="Moriuchi R."/>
            <person name="Dohra H."/>
            <person name="Ogawa N."/>
        </authorList>
    </citation>
    <scope>NUCLEOTIDE SEQUENCE [LARGE SCALE GENOMIC DNA]</scope>
    <source>
        <strain evidence="3">NH9</strain>
    </source>
</reference>
<name>A0A1U9UU39_CUPNE</name>
<dbReference type="AlphaFoldDB" id="A0A1U9UU39"/>
<feature type="transmembrane region" description="Helical" evidence="1">
    <location>
        <begin position="243"/>
        <end position="261"/>
    </location>
</feature>
<evidence type="ECO:0000256" key="1">
    <source>
        <dbReference type="SAM" id="Phobius"/>
    </source>
</evidence>
<feature type="transmembrane region" description="Helical" evidence="1">
    <location>
        <begin position="221"/>
        <end position="237"/>
    </location>
</feature>
<feature type="transmembrane region" description="Helical" evidence="1">
    <location>
        <begin position="189"/>
        <end position="209"/>
    </location>
</feature>
<dbReference type="OrthoDB" id="8957526at2"/>
<dbReference type="EMBL" id="CP017758">
    <property type="protein sequence ID" value="AQV96208.1"/>
    <property type="molecule type" value="Genomic_DNA"/>
</dbReference>
<keyword evidence="1" id="KW-0472">Membrane</keyword>
<keyword evidence="1" id="KW-0812">Transmembrane</keyword>
<feature type="transmembrane region" description="Helical" evidence="1">
    <location>
        <begin position="138"/>
        <end position="160"/>
    </location>
</feature>
<evidence type="ECO:0008006" key="4">
    <source>
        <dbReference type="Google" id="ProtNLM"/>
    </source>
</evidence>
<gene>
    <name evidence="2" type="ORF">BJN34_20240</name>
</gene>
<keyword evidence="1" id="KW-1133">Transmembrane helix</keyword>
<accession>A0A1U9UU39</accession>
<feature type="transmembrane region" description="Helical" evidence="1">
    <location>
        <begin position="82"/>
        <end position="102"/>
    </location>
</feature>